<proteinExistence type="predicted"/>
<dbReference type="WBParaSite" id="jg3341">
    <property type="protein sequence ID" value="jg3341"/>
    <property type="gene ID" value="jg3341"/>
</dbReference>
<sequence length="302" mass="33615">MLDLTSLQNLQQLLTELYDLGYHDDYDRMQQSLKEQIEVQIEWATRLLRSVGTSKEENLSAIEWNSPQSLLKQFRVLDGLIEQIKKFDQFKEGEFPIQSTVRQLSLMCTRLISNHAKGVGKLVTPPPPSQFQPLPPTPFRSTYGYGSPPSAQNMMFRHQSSGFAQPICTQTAYTSSAVGYLPPPTNSVTDYGSFSLVSGPSSQSNNLSQSVYAQAASTSTADRYLLPMHSQRPAVAYGAPPGSILRSNAAVDRIKPNYRVRDNVYVCIAGKRECGTVCDSIIAIGVHLKGRHKIPYDQHKQE</sequence>
<protein>
    <submittedName>
        <fullName evidence="2">Uncharacterized protein</fullName>
    </submittedName>
</protein>
<name>A0A915E903_9BILA</name>
<dbReference type="Proteomes" id="UP000887574">
    <property type="component" value="Unplaced"/>
</dbReference>
<reference evidence="2" key="1">
    <citation type="submission" date="2022-11" db="UniProtKB">
        <authorList>
            <consortium name="WormBaseParasite"/>
        </authorList>
    </citation>
    <scope>IDENTIFICATION</scope>
</reference>
<accession>A0A915E903</accession>
<dbReference type="AlphaFoldDB" id="A0A915E903"/>
<organism evidence="1 2">
    <name type="scientific">Ditylenchus dipsaci</name>
    <dbReference type="NCBI Taxonomy" id="166011"/>
    <lineage>
        <taxon>Eukaryota</taxon>
        <taxon>Metazoa</taxon>
        <taxon>Ecdysozoa</taxon>
        <taxon>Nematoda</taxon>
        <taxon>Chromadorea</taxon>
        <taxon>Rhabditida</taxon>
        <taxon>Tylenchina</taxon>
        <taxon>Tylenchomorpha</taxon>
        <taxon>Sphaerularioidea</taxon>
        <taxon>Anguinidae</taxon>
        <taxon>Anguininae</taxon>
        <taxon>Ditylenchus</taxon>
    </lineage>
</organism>
<evidence type="ECO:0000313" key="2">
    <source>
        <dbReference type="WBParaSite" id="jg3341"/>
    </source>
</evidence>
<keyword evidence="1" id="KW-1185">Reference proteome</keyword>
<evidence type="ECO:0000313" key="1">
    <source>
        <dbReference type="Proteomes" id="UP000887574"/>
    </source>
</evidence>